<comment type="caution">
    <text evidence="5">The sequence shown here is derived from an EMBL/GenBank/DDBJ whole genome shotgun (WGS) entry which is preliminary data.</text>
</comment>
<dbReference type="PANTHER" id="PTHR36511:SF3">
    <property type="entry name" value="ANTITOXIN HIGA-2"/>
    <property type="match status" value="1"/>
</dbReference>
<sequence length="106" mass="11752">MTKKFESEALESIHESATALYSIGVISKTTLRQFDEACLAPVPVQIPAEQIKQIRERSHVSQPVFARYLNTSASTVKQWESGEKQPSGMALKLLSIVQKHGLEILA</sequence>
<evidence type="ECO:0000313" key="5">
    <source>
        <dbReference type="EMBL" id="MUF06255.1"/>
    </source>
</evidence>
<dbReference type="CDD" id="cd00093">
    <property type="entry name" value="HTH_XRE"/>
    <property type="match status" value="1"/>
</dbReference>
<dbReference type="EMBL" id="WNNK01000015">
    <property type="protein sequence ID" value="MUF06255.1"/>
    <property type="molecule type" value="Genomic_DNA"/>
</dbReference>
<accession>A0A6I3W7J3</accession>
<dbReference type="PANTHER" id="PTHR36511">
    <property type="entry name" value="MERR FAMILY BACTERIAL REGULATORY PROTEIN"/>
    <property type="match status" value="1"/>
</dbReference>
<dbReference type="InterPro" id="IPR010982">
    <property type="entry name" value="Lambda_DNA-bd_dom_sf"/>
</dbReference>
<dbReference type="SUPFAM" id="SSF47413">
    <property type="entry name" value="lambda repressor-like DNA-binding domains"/>
    <property type="match status" value="1"/>
</dbReference>
<keyword evidence="1" id="KW-0805">Transcription regulation</keyword>
<evidence type="ECO:0000259" key="4">
    <source>
        <dbReference type="PROSITE" id="PS50943"/>
    </source>
</evidence>
<evidence type="ECO:0000256" key="1">
    <source>
        <dbReference type="ARBA" id="ARBA00023015"/>
    </source>
</evidence>
<keyword evidence="2" id="KW-0238">DNA-binding</keyword>
<dbReference type="GO" id="GO:0003677">
    <property type="term" value="F:DNA binding"/>
    <property type="evidence" value="ECO:0007669"/>
    <property type="project" value="UniProtKB-KW"/>
</dbReference>
<dbReference type="Pfam" id="PF01381">
    <property type="entry name" value="HTH_3"/>
    <property type="match status" value="1"/>
</dbReference>
<dbReference type="InterPro" id="IPR001387">
    <property type="entry name" value="Cro/C1-type_HTH"/>
</dbReference>
<dbReference type="Proteomes" id="UP000438196">
    <property type="component" value="Unassembled WGS sequence"/>
</dbReference>
<organism evidence="5 6">
    <name type="scientific">Pseudomonas spelaei</name>
    <dbReference type="NCBI Taxonomy" id="1055469"/>
    <lineage>
        <taxon>Bacteria</taxon>
        <taxon>Pseudomonadati</taxon>
        <taxon>Pseudomonadota</taxon>
        <taxon>Gammaproteobacteria</taxon>
        <taxon>Pseudomonadales</taxon>
        <taxon>Pseudomonadaceae</taxon>
        <taxon>Pseudomonas</taxon>
    </lineage>
</organism>
<dbReference type="AlphaFoldDB" id="A0A6I3W7J3"/>
<dbReference type="RefSeq" id="WP_155584480.1">
    <property type="nucleotide sequence ID" value="NZ_JBHSTH010000003.1"/>
</dbReference>
<dbReference type="SMART" id="SM00530">
    <property type="entry name" value="HTH_XRE"/>
    <property type="match status" value="1"/>
</dbReference>
<keyword evidence="6" id="KW-1185">Reference proteome</keyword>
<dbReference type="PROSITE" id="PS50943">
    <property type="entry name" value="HTH_CROC1"/>
    <property type="match status" value="1"/>
</dbReference>
<name>A0A6I3W7J3_9PSED</name>
<evidence type="ECO:0000256" key="3">
    <source>
        <dbReference type="ARBA" id="ARBA00023163"/>
    </source>
</evidence>
<dbReference type="OrthoDB" id="9799384at2"/>
<dbReference type="InterPro" id="IPR052359">
    <property type="entry name" value="HTH-type_reg/antitoxin"/>
</dbReference>
<protein>
    <submittedName>
        <fullName evidence="5">Helix-turn-helix domain-containing protein</fullName>
    </submittedName>
</protein>
<dbReference type="Gene3D" id="1.10.260.40">
    <property type="entry name" value="lambda repressor-like DNA-binding domains"/>
    <property type="match status" value="1"/>
</dbReference>
<proteinExistence type="predicted"/>
<keyword evidence="3" id="KW-0804">Transcription</keyword>
<evidence type="ECO:0000313" key="6">
    <source>
        <dbReference type="Proteomes" id="UP000438196"/>
    </source>
</evidence>
<gene>
    <name evidence="5" type="ORF">GNF76_18035</name>
</gene>
<feature type="domain" description="HTH cro/C1-type" evidence="4">
    <location>
        <begin position="51"/>
        <end position="87"/>
    </location>
</feature>
<evidence type="ECO:0000256" key="2">
    <source>
        <dbReference type="ARBA" id="ARBA00023125"/>
    </source>
</evidence>
<reference evidence="5 6" key="1">
    <citation type="submission" date="2019-11" db="EMBL/GenBank/DDBJ databases">
        <title>Pseudomonas karstica sp. nov. and Pseudomonas spelaei sp. nov. from karst caves.</title>
        <authorList>
            <person name="Zeman M."/>
        </authorList>
    </citation>
    <scope>NUCLEOTIDE SEQUENCE [LARGE SCALE GENOMIC DNA]</scope>
    <source>
        <strain evidence="5 6">CCM 7893</strain>
    </source>
</reference>